<dbReference type="Proteomes" id="UP000031408">
    <property type="component" value="Unassembled WGS sequence"/>
</dbReference>
<dbReference type="EMBL" id="JSVC01000008">
    <property type="protein sequence ID" value="KIC95192.1"/>
    <property type="molecule type" value="Genomic_DNA"/>
</dbReference>
<dbReference type="EC" id="3.4.14.-" evidence="7"/>
<dbReference type="InterPro" id="IPR009003">
    <property type="entry name" value="Peptidase_S1_PA"/>
</dbReference>
<dbReference type="RefSeq" id="WP_039138665.1">
    <property type="nucleotide sequence ID" value="NZ_JSVC01000008.1"/>
</dbReference>
<dbReference type="InterPro" id="IPR019500">
    <property type="entry name" value="Pep_S46"/>
</dbReference>
<keyword evidence="4" id="KW-0732">Signal</keyword>
<evidence type="ECO:0000256" key="3">
    <source>
        <dbReference type="ARBA" id="ARBA00022670"/>
    </source>
</evidence>
<protein>
    <recommendedName>
        <fullName evidence="7">Dipeptidyl-peptidase</fullName>
        <ecNumber evidence="7">3.4.14.-</ecNumber>
    </recommendedName>
</protein>
<evidence type="ECO:0000256" key="2">
    <source>
        <dbReference type="ARBA" id="ARBA00022438"/>
    </source>
</evidence>
<comment type="caution">
    <text evidence="9">The sequence shown here is derived from an EMBL/GenBank/DDBJ whole genome shotgun (WGS) entry which is preliminary data.</text>
</comment>
<reference evidence="9 10" key="1">
    <citation type="submission" date="2014-11" db="EMBL/GenBank/DDBJ databases">
        <title>Genome sequence of Flavihumibacter solisilvae 3-3.</title>
        <authorList>
            <person name="Zhou G."/>
            <person name="Li M."/>
            <person name="Wang G."/>
        </authorList>
    </citation>
    <scope>NUCLEOTIDE SEQUENCE [LARGE SCALE GENOMIC DNA]</scope>
    <source>
        <strain evidence="9 10">3-3</strain>
    </source>
</reference>
<evidence type="ECO:0000313" key="9">
    <source>
        <dbReference type="EMBL" id="KIC95192.1"/>
    </source>
</evidence>
<dbReference type="AlphaFoldDB" id="A0A0C1L505"/>
<sequence>MKKLVVAIVLLFHFVRGYADEGMWLPLLLGKQVYADMVKRGLKLTPEQLYSINKASVKDAIIIFGGGCTGEIVSSQGLIFTNHHCGYDAIANASSIEKNYLKDGFYARNRQEEIPAQGMSVQFLVRIEDVTKTVDSALKGLSGSDRWKKQSEVIAKINAQYRDSVKSIEARVSPLFKGNQFLLFIYQRYKDIRLVGTPPESIGKYGGDTDNWEWPRHTGDFSVFRVYTGKDNAPADYSPDNSPLKPKHYLPVSIKGVKDGDYAMIFGYPGSTNRYETSYGVKLKTEVENPSLVGLRDIRLKYMFEEMKKDPEVKLKLASDYAMIANYWKFFDGETKQLLKYKVYEQKQKEEAAFRQWAKGKPEFENIFTEWEKAYQDWAPYTKLRTYLNEGVFGSSLAALAGYMMNVERLAVTPNTKAEDLKKTIEEAEKRRHQILESINLVADEKILATTARMFYENVDKSQHPIGYFESLKANYGDLKDEATWRKWAADIFRNTGLINDDKWEAIKKNPASIQQDPAFAYTSAFVKNWTGKYAPLSQQFMNRNNDLARLYLKGIMQMNPTKKFYPDATFTMRVSYGNVKSYKPRDAVTYDYVTTMKGVLEKYKAGDYEFDLPKSLVDMASRKDYGQYIDKQRGDLVVGFITTNDITGGNSGSPVMDANGNLIGLAFDGNYEALSHKIAFDKDLNRTICVDIRYVLWCIDKLGGAKHLVDELKLVR</sequence>
<evidence type="ECO:0000256" key="1">
    <source>
        <dbReference type="ARBA" id="ARBA00010491"/>
    </source>
</evidence>
<evidence type="ECO:0000256" key="5">
    <source>
        <dbReference type="ARBA" id="ARBA00022801"/>
    </source>
</evidence>
<dbReference type="Pfam" id="PF10459">
    <property type="entry name" value="Peptidase_S46"/>
    <property type="match status" value="1"/>
</dbReference>
<dbReference type="GO" id="GO:0008239">
    <property type="term" value="F:dipeptidyl-peptidase activity"/>
    <property type="evidence" value="ECO:0007669"/>
    <property type="project" value="UniProtKB-UniRule"/>
</dbReference>
<keyword evidence="6 7" id="KW-0720">Serine protease</keyword>
<dbReference type="PANTHER" id="PTHR38469">
    <property type="entry name" value="PERIPLASMIC PEPTIDASE SUBFAMILY S1B"/>
    <property type="match status" value="1"/>
</dbReference>
<dbReference type="GO" id="GO:0070009">
    <property type="term" value="F:serine-type aminopeptidase activity"/>
    <property type="evidence" value="ECO:0007669"/>
    <property type="project" value="UniProtKB-UniRule"/>
</dbReference>
<dbReference type="GO" id="GO:0043171">
    <property type="term" value="P:peptide catabolic process"/>
    <property type="evidence" value="ECO:0007669"/>
    <property type="project" value="UniProtKB-UniRule"/>
</dbReference>
<dbReference type="STRING" id="1349421.OI18_07760"/>
<keyword evidence="5 7" id="KW-0378">Hydrolase</keyword>
<feature type="coiled-coil region" evidence="8">
    <location>
        <begin position="418"/>
        <end position="445"/>
    </location>
</feature>
<proteinExistence type="inferred from homology"/>
<dbReference type="InterPro" id="IPR043504">
    <property type="entry name" value="Peptidase_S1_PA_chymotrypsin"/>
</dbReference>
<comment type="function">
    <text evidence="7">Catalyzes the removal of dipeptides from the N-terminus of oligopeptides.</text>
</comment>
<evidence type="ECO:0000256" key="7">
    <source>
        <dbReference type="RuleBase" id="RU366067"/>
    </source>
</evidence>
<organism evidence="9 10">
    <name type="scientific">Flavihumibacter solisilvae</name>
    <dbReference type="NCBI Taxonomy" id="1349421"/>
    <lineage>
        <taxon>Bacteria</taxon>
        <taxon>Pseudomonadati</taxon>
        <taxon>Bacteroidota</taxon>
        <taxon>Chitinophagia</taxon>
        <taxon>Chitinophagales</taxon>
        <taxon>Chitinophagaceae</taxon>
        <taxon>Flavihumibacter</taxon>
    </lineage>
</organism>
<keyword evidence="2 7" id="KW-0031">Aminopeptidase</keyword>
<evidence type="ECO:0000256" key="6">
    <source>
        <dbReference type="ARBA" id="ARBA00022825"/>
    </source>
</evidence>
<dbReference type="GO" id="GO:0006508">
    <property type="term" value="P:proteolysis"/>
    <property type="evidence" value="ECO:0007669"/>
    <property type="project" value="UniProtKB-KW"/>
</dbReference>
<dbReference type="SUPFAM" id="SSF50494">
    <property type="entry name" value="Trypsin-like serine proteases"/>
    <property type="match status" value="2"/>
</dbReference>
<keyword evidence="10" id="KW-1185">Reference proteome</keyword>
<gene>
    <name evidence="9" type="ORF">OI18_07760</name>
</gene>
<evidence type="ECO:0000256" key="8">
    <source>
        <dbReference type="SAM" id="Coils"/>
    </source>
</evidence>
<keyword evidence="8" id="KW-0175">Coiled coil</keyword>
<evidence type="ECO:0000256" key="4">
    <source>
        <dbReference type="ARBA" id="ARBA00022729"/>
    </source>
</evidence>
<dbReference type="Gene3D" id="2.40.10.10">
    <property type="entry name" value="Trypsin-like serine proteases"/>
    <property type="match status" value="1"/>
</dbReference>
<evidence type="ECO:0000313" key="10">
    <source>
        <dbReference type="Proteomes" id="UP000031408"/>
    </source>
</evidence>
<accession>A0A0C1L505</accession>
<comment type="similarity">
    <text evidence="1 7">Belongs to the peptidase S46 family.</text>
</comment>
<dbReference type="PANTHER" id="PTHR38469:SF1">
    <property type="entry name" value="PERIPLASMIC PEPTIDASE SUBFAMILY S1B"/>
    <property type="match status" value="1"/>
</dbReference>
<name>A0A0C1L505_9BACT</name>
<keyword evidence="3 7" id="KW-0645">Protease</keyword>
<dbReference type="OrthoDB" id="9805367at2"/>